<dbReference type="InterPro" id="IPR009439">
    <property type="entry name" value="RCC_reductase"/>
</dbReference>
<comment type="caution">
    <text evidence="1">The sequence shown here is derived from an EMBL/GenBank/DDBJ whole genome shotgun (WGS) entry which is preliminary data.</text>
</comment>
<dbReference type="PANTHER" id="PTHR34685:SF2">
    <property type="entry name" value="RED CHLOROPHYLL CATABOLITE REDUCTASE, CHLOROPLASTIC"/>
    <property type="match status" value="1"/>
</dbReference>
<dbReference type="EMBL" id="PGEZ01000001">
    <property type="protein sequence ID" value="PJJ56368.1"/>
    <property type="molecule type" value="Genomic_DNA"/>
</dbReference>
<dbReference type="Gene3D" id="3.40.1500.20">
    <property type="match status" value="1"/>
</dbReference>
<accession>A0A0B2BL00</accession>
<gene>
    <name evidence="1" type="ORF">CLV56_0574</name>
</gene>
<dbReference type="GO" id="GO:0051743">
    <property type="term" value="F:red chlorophyll catabolite reductase activity"/>
    <property type="evidence" value="ECO:0007669"/>
    <property type="project" value="InterPro"/>
</dbReference>
<dbReference type="OrthoDB" id="6397580at2"/>
<protein>
    <submittedName>
        <fullName evidence="1">Red chlorophyll catabolite reductase (RCC reductase)</fullName>
    </submittedName>
</protein>
<dbReference type="RefSeq" id="WP_039348666.1">
    <property type="nucleotide sequence ID" value="NZ_PGEZ01000001.1"/>
</dbReference>
<dbReference type="Pfam" id="PF06405">
    <property type="entry name" value="RCC_reductase"/>
    <property type="match status" value="1"/>
</dbReference>
<sequence length="271" mass="30720">MSQTLKHVQEHLDESAPTDVTETFSAWLALVERLQARVQERFSLERDPSSEVLEDVGSDDGPRGRVRTYAGPEIDWMVHSHMENAAAGFCNVHLTIWLGPQVKVPHFGMALGCFPHGWMYLDSVPRSYLVTDTDSYDRYYEPVNARWEQVRNDNDWLEPFISRSGFVRAGLSPTAFCYMAPADERMTDLVSELATEHLERWLGWVDEAPRVPADEQAALAAADEAIRRNIAERDPANVMGDRYFGADTTQRLVRALWGGDRMLPRAHEQGA</sequence>
<dbReference type="PANTHER" id="PTHR34685">
    <property type="entry name" value="RED CHLOROPHYLL CATABOLITE REDUCTASE, CHLOROPLASTIC"/>
    <property type="match status" value="1"/>
</dbReference>
<evidence type="ECO:0000313" key="2">
    <source>
        <dbReference type="Proteomes" id="UP000230842"/>
    </source>
</evidence>
<dbReference type="Proteomes" id="UP000230842">
    <property type="component" value="Unassembled WGS sequence"/>
</dbReference>
<name>A0A0B2BL00_9ACTN</name>
<dbReference type="AlphaFoldDB" id="A0A0B2BL00"/>
<organism evidence="1 2">
    <name type="scientific">Mumia flava</name>
    <dbReference type="NCBI Taxonomy" id="1348852"/>
    <lineage>
        <taxon>Bacteria</taxon>
        <taxon>Bacillati</taxon>
        <taxon>Actinomycetota</taxon>
        <taxon>Actinomycetes</taxon>
        <taxon>Propionibacteriales</taxon>
        <taxon>Nocardioidaceae</taxon>
        <taxon>Mumia</taxon>
    </lineage>
</organism>
<evidence type="ECO:0000313" key="1">
    <source>
        <dbReference type="EMBL" id="PJJ56368.1"/>
    </source>
</evidence>
<reference evidence="1 2" key="1">
    <citation type="submission" date="2017-11" db="EMBL/GenBank/DDBJ databases">
        <title>Genomic Encyclopedia of Archaeal and Bacterial Type Strains, Phase II (KMG-II): From Individual Species to Whole Genera.</title>
        <authorList>
            <person name="Goeker M."/>
        </authorList>
    </citation>
    <scope>NUCLEOTIDE SEQUENCE [LARGE SCALE GENOMIC DNA]</scope>
    <source>
        <strain evidence="1 2">DSM 27763</strain>
    </source>
</reference>
<keyword evidence="2" id="KW-1185">Reference proteome</keyword>
<proteinExistence type="predicted"/>